<sequence length="313" mass="35937">MKSISGRVVQVLVLVLLVGGNVFAQDTLSFLHISDTHLIFNLECFQEDLAENRKGYKNGVEPLKKFLATMPQKTGSDWVVATGDLIDFYEGENKKGEMMDFQLEQLIRLTEICRVPCFFTLGNHDIISYFWGDGQRISHQSQSVKAEAAWTRNAACFKDGTYYSKVYDVDETTYRLLFLNDSYYDFSDEENIPLPYVDKIQLHWLEAQLAKSDEDVEIIFMHIPFHEEMMTSDNLPELFSVLKKYPSVKLMMAGHNHKNMIRSYPVENGNELIQVKTGAFASGSESWRQIKLTRDKILISKPGSTENEKVIPF</sequence>
<keyword evidence="3" id="KW-1185">Reference proteome</keyword>
<dbReference type="EMBL" id="JAPOHD010000009">
    <property type="protein sequence ID" value="MCY1719656.1"/>
    <property type="molecule type" value="Genomic_DNA"/>
</dbReference>
<feature type="domain" description="Calcineurin-like phosphoesterase" evidence="1">
    <location>
        <begin position="29"/>
        <end position="258"/>
    </location>
</feature>
<organism evidence="2 3">
    <name type="scientific">Draconibacterium aestuarii</name>
    <dbReference type="NCBI Taxonomy" id="2998507"/>
    <lineage>
        <taxon>Bacteria</taxon>
        <taxon>Pseudomonadati</taxon>
        <taxon>Bacteroidota</taxon>
        <taxon>Bacteroidia</taxon>
        <taxon>Marinilabiliales</taxon>
        <taxon>Prolixibacteraceae</taxon>
        <taxon>Draconibacterium</taxon>
    </lineage>
</organism>
<dbReference type="SUPFAM" id="SSF56300">
    <property type="entry name" value="Metallo-dependent phosphatases"/>
    <property type="match status" value="1"/>
</dbReference>
<dbReference type="PANTHER" id="PTHR43143">
    <property type="entry name" value="METALLOPHOSPHOESTERASE, CALCINEURIN SUPERFAMILY"/>
    <property type="match status" value="1"/>
</dbReference>
<dbReference type="GO" id="GO:0016787">
    <property type="term" value="F:hydrolase activity"/>
    <property type="evidence" value="ECO:0007669"/>
    <property type="project" value="InterPro"/>
</dbReference>
<name>A0A9X3J5N9_9BACT</name>
<evidence type="ECO:0000313" key="2">
    <source>
        <dbReference type="EMBL" id="MCY1719656.1"/>
    </source>
</evidence>
<dbReference type="Proteomes" id="UP001145087">
    <property type="component" value="Unassembled WGS sequence"/>
</dbReference>
<evidence type="ECO:0000313" key="3">
    <source>
        <dbReference type="Proteomes" id="UP001145087"/>
    </source>
</evidence>
<dbReference type="Gene3D" id="3.60.21.10">
    <property type="match status" value="1"/>
</dbReference>
<reference evidence="2" key="1">
    <citation type="submission" date="2022-11" db="EMBL/GenBank/DDBJ databases">
        <title>Marilongibacter aestuarii gen. nov., sp. nov., isolated from tidal flat sediment.</title>
        <authorList>
            <person name="Jiayan W."/>
        </authorList>
    </citation>
    <scope>NUCLEOTIDE SEQUENCE</scope>
    <source>
        <strain evidence="2">Z1-6</strain>
    </source>
</reference>
<comment type="caution">
    <text evidence="2">The sequence shown here is derived from an EMBL/GenBank/DDBJ whole genome shotgun (WGS) entry which is preliminary data.</text>
</comment>
<gene>
    <name evidence="2" type="ORF">OU798_04845</name>
</gene>
<accession>A0A9X3J5N9</accession>
<dbReference type="RefSeq" id="WP_343331993.1">
    <property type="nucleotide sequence ID" value="NZ_JAPOHD010000009.1"/>
</dbReference>
<dbReference type="AlphaFoldDB" id="A0A9X3J5N9"/>
<dbReference type="InterPro" id="IPR004843">
    <property type="entry name" value="Calcineurin-like_PHP"/>
</dbReference>
<proteinExistence type="predicted"/>
<protein>
    <submittedName>
        <fullName evidence="2">Metallophosphoesterase</fullName>
    </submittedName>
</protein>
<evidence type="ECO:0000259" key="1">
    <source>
        <dbReference type="Pfam" id="PF00149"/>
    </source>
</evidence>
<dbReference type="InterPro" id="IPR029052">
    <property type="entry name" value="Metallo-depent_PP-like"/>
</dbReference>
<dbReference type="PANTHER" id="PTHR43143:SF1">
    <property type="entry name" value="SERINE_THREONINE-PROTEIN PHOSPHATASE CPPED1"/>
    <property type="match status" value="1"/>
</dbReference>
<dbReference type="Pfam" id="PF00149">
    <property type="entry name" value="Metallophos"/>
    <property type="match status" value="1"/>
</dbReference>
<dbReference type="InterPro" id="IPR051918">
    <property type="entry name" value="STPP_CPPED1"/>
</dbReference>